<organism evidence="2">
    <name type="scientific">hydrothermal vent metagenome</name>
    <dbReference type="NCBI Taxonomy" id="652676"/>
    <lineage>
        <taxon>unclassified sequences</taxon>
        <taxon>metagenomes</taxon>
        <taxon>ecological metagenomes</taxon>
    </lineage>
</organism>
<evidence type="ECO:0000256" key="1">
    <source>
        <dbReference type="SAM" id="MobiDB-lite"/>
    </source>
</evidence>
<feature type="region of interest" description="Disordered" evidence="1">
    <location>
        <begin position="1"/>
        <end position="21"/>
    </location>
</feature>
<evidence type="ECO:0000313" key="2">
    <source>
        <dbReference type="EMBL" id="CUV09910.1"/>
    </source>
</evidence>
<proteinExistence type="predicted"/>
<protein>
    <submittedName>
        <fullName evidence="2">Uncharacterized protein</fullName>
    </submittedName>
</protein>
<reference evidence="2" key="1">
    <citation type="submission" date="2015-10" db="EMBL/GenBank/DDBJ databases">
        <authorList>
            <person name="Gilbert D.G."/>
        </authorList>
    </citation>
    <scope>NUCLEOTIDE SEQUENCE</scope>
</reference>
<dbReference type="AlphaFoldDB" id="A0A160VGN3"/>
<accession>A0A160VGN3</accession>
<dbReference type="EMBL" id="FAXC01000322">
    <property type="protein sequence ID" value="CUV09910.1"/>
    <property type="molecule type" value="Genomic_DNA"/>
</dbReference>
<gene>
    <name evidence="2" type="ORF">MGWOODY_Mmi2040</name>
</gene>
<name>A0A160VGN3_9ZZZZ</name>
<sequence>MIDEMGMRQLKKTKDRNQVGENLMIEGQAQIEEIPKS</sequence>